<keyword evidence="3" id="KW-1185">Reference proteome</keyword>
<dbReference type="EMBL" id="JANKHG010000001">
    <property type="protein sequence ID" value="MCR2745278.1"/>
    <property type="molecule type" value="Genomic_DNA"/>
</dbReference>
<keyword evidence="1" id="KW-1133">Transmembrane helix</keyword>
<keyword evidence="1" id="KW-0812">Transmembrane</keyword>
<comment type="caution">
    <text evidence="2">The sequence shown here is derived from an EMBL/GenBank/DDBJ whole genome shotgun (WGS) entry which is preliminary data.</text>
</comment>
<gene>
    <name evidence="2" type="ORF">NSP04_01300</name>
</gene>
<evidence type="ECO:0000256" key="1">
    <source>
        <dbReference type="SAM" id="Phobius"/>
    </source>
</evidence>
<protein>
    <submittedName>
        <fullName evidence="2">Uncharacterized protein</fullName>
    </submittedName>
</protein>
<name>A0ABT1XFA6_9BURK</name>
<evidence type="ECO:0000313" key="2">
    <source>
        <dbReference type="EMBL" id="MCR2745278.1"/>
    </source>
</evidence>
<dbReference type="Proteomes" id="UP001165267">
    <property type="component" value="Unassembled WGS sequence"/>
</dbReference>
<accession>A0ABT1XFA6</accession>
<evidence type="ECO:0000313" key="3">
    <source>
        <dbReference type="Proteomes" id="UP001165267"/>
    </source>
</evidence>
<dbReference type="RefSeq" id="WP_257510527.1">
    <property type="nucleotide sequence ID" value="NZ_JANKHG010000001.1"/>
</dbReference>
<organism evidence="2 3">
    <name type="scientific">Limnobacter parvus</name>
    <dbReference type="NCBI Taxonomy" id="2939690"/>
    <lineage>
        <taxon>Bacteria</taxon>
        <taxon>Pseudomonadati</taxon>
        <taxon>Pseudomonadota</taxon>
        <taxon>Betaproteobacteria</taxon>
        <taxon>Burkholderiales</taxon>
        <taxon>Burkholderiaceae</taxon>
        <taxon>Limnobacter</taxon>
    </lineage>
</organism>
<sequence length="148" mass="16061">MIKFFLATGQTIDQTLTRAVRLIFSFSGARCLMLASSIFFSVGLIGLSSGFMELLKLQLELMKEVQTLSGPSFEELSVVSCATIEQALVSTCKGLKARADLLDSAAQLAEMIVIYAFLLGFLVALAALAAFLRGAYSAKETNERFEKD</sequence>
<proteinExistence type="predicted"/>
<feature type="transmembrane region" description="Helical" evidence="1">
    <location>
        <begin position="31"/>
        <end position="52"/>
    </location>
</feature>
<keyword evidence="1" id="KW-0472">Membrane</keyword>
<reference evidence="2" key="1">
    <citation type="submission" date="2022-07" db="EMBL/GenBank/DDBJ databases">
        <authorList>
            <person name="Xamxidin M."/>
        </authorList>
    </citation>
    <scope>NUCLEOTIDE SEQUENCE</scope>
    <source>
        <strain evidence="2">YS8-69</strain>
    </source>
</reference>
<feature type="transmembrane region" description="Helical" evidence="1">
    <location>
        <begin position="112"/>
        <end position="132"/>
    </location>
</feature>